<dbReference type="GO" id="GO:0006203">
    <property type="term" value="P:dGTP catabolic process"/>
    <property type="evidence" value="ECO:0007669"/>
    <property type="project" value="TreeGrafter"/>
</dbReference>
<keyword evidence="1" id="KW-0378">Hydrolase</keyword>
<proteinExistence type="predicted"/>
<dbReference type="InterPro" id="IPR050135">
    <property type="entry name" value="dGTPase-like"/>
</dbReference>
<evidence type="ECO:0000313" key="4">
    <source>
        <dbReference type="Proteomes" id="UP000199448"/>
    </source>
</evidence>
<dbReference type="Gene3D" id="1.10.3410.10">
    <property type="entry name" value="putative deoxyguanosinetriphosphate triphosphohydrolase like domain"/>
    <property type="match status" value="1"/>
</dbReference>
<evidence type="ECO:0000259" key="2">
    <source>
        <dbReference type="PROSITE" id="PS51831"/>
    </source>
</evidence>
<reference evidence="3 4" key="1">
    <citation type="submission" date="2016-10" db="EMBL/GenBank/DDBJ databases">
        <authorList>
            <person name="de Groot N.N."/>
        </authorList>
    </citation>
    <scope>NUCLEOTIDE SEQUENCE [LARGE SCALE GENOMIC DNA]</scope>
    <source>
        <strain evidence="3 4">DSM 23553</strain>
    </source>
</reference>
<keyword evidence="4" id="KW-1185">Reference proteome</keyword>
<dbReference type="PANTHER" id="PTHR11373:SF32">
    <property type="entry name" value="DEOXYGUANOSINETRIPHOSPHATE TRIPHOSPHOHYDROLASE"/>
    <property type="match status" value="1"/>
</dbReference>
<dbReference type="NCBIfam" id="TIGR01353">
    <property type="entry name" value="dGTP_triPase"/>
    <property type="match status" value="1"/>
</dbReference>
<dbReference type="SMART" id="SM00471">
    <property type="entry name" value="HDc"/>
    <property type="match status" value="1"/>
</dbReference>
<dbReference type="STRING" id="390640.SAMN04488034_101300"/>
<evidence type="ECO:0000313" key="3">
    <source>
        <dbReference type="EMBL" id="SEE33987.1"/>
    </source>
</evidence>
<dbReference type="SUPFAM" id="SSF109604">
    <property type="entry name" value="HD-domain/PDEase-like"/>
    <property type="match status" value="1"/>
</dbReference>
<dbReference type="AlphaFoldDB" id="A0A1H5I172"/>
<name>A0A1H5I172_9FLAO</name>
<sequence length="448" mass="50656">MMNWEQLLSLRKAGDTNKRLRKEQNETRLGFEVDYDRIIFSSAFRSLQDKTQVIPLSKTDFVHTRLTHSLEVSVVGRSLGRLAGQKILEKHPHLRTIHGYQMNDFGAIVAAAALAHDIGNPPFGHSGEKAIGEYFSNGNGKRFKDQLTPEEYQDLIKFEGNANGFKILTEDRPGIPGGVRLSYATLGAFIKYPKESLPHKPTTNIGDKKFGVFQSEKEFFKEVAVELGLISTGESKNARFHRHPLAFLVEAADDICYTIIDFEDGINLGLIQEEYALEYLIKLVKDSINTKKYHNLETRADRLSYLRALAINTLITEAVEIFLENEEAILKGEFHKSLFDKSRYEAQIADIIKISVDKIYQSEEVIGKEIAGYQMLSHLLDTYTQALLPEEGTAPTNYNRLVLKMIPNAEEYEDLSVYGKLIKVCSYISSLTDSNIVASFKKFKGLKI</sequence>
<dbReference type="InterPro" id="IPR023293">
    <property type="entry name" value="dGTP_triP_hydro_central_sf"/>
</dbReference>
<dbReference type="InterPro" id="IPR006261">
    <property type="entry name" value="dGTPase"/>
</dbReference>
<dbReference type="InterPro" id="IPR027432">
    <property type="entry name" value="dGTP_triphosphohydrolase_C"/>
</dbReference>
<dbReference type="NCBIfam" id="NF002205">
    <property type="entry name" value="PRK01096.1"/>
    <property type="match status" value="1"/>
</dbReference>
<dbReference type="PANTHER" id="PTHR11373">
    <property type="entry name" value="DEOXYNUCLEOSIDE TRIPHOSPHATE TRIPHOSPHOHYDROLASE"/>
    <property type="match status" value="1"/>
</dbReference>
<feature type="domain" description="HD" evidence="2">
    <location>
        <begin position="65"/>
        <end position="258"/>
    </location>
</feature>
<dbReference type="GO" id="GO:0008832">
    <property type="term" value="F:dGTPase activity"/>
    <property type="evidence" value="ECO:0007669"/>
    <property type="project" value="TreeGrafter"/>
</dbReference>
<dbReference type="PROSITE" id="PS51831">
    <property type="entry name" value="HD"/>
    <property type="match status" value="1"/>
</dbReference>
<dbReference type="Gene3D" id="1.10.3210.10">
    <property type="entry name" value="Hypothetical protein af1432"/>
    <property type="match status" value="1"/>
</dbReference>
<dbReference type="EMBL" id="FNUG01000001">
    <property type="protein sequence ID" value="SEE33987.1"/>
    <property type="molecule type" value="Genomic_DNA"/>
</dbReference>
<dbReference type="InterPro" id="IPR003607">
    <property type="entry name" value="HD/PDEase_dom"/>
</dbReference>
<dbReference type="InterPro" id="IPR006674">
    <property type="entry name" value="HD_domain"/>
</dbReference>
<gene>
    <name evidence="3" type="ORF">SAMN04488034_101300</name>
</gene>
<dbReference type="Proteomes" id="UP000199448">
    <property type="component" value="Unassembled WGS sequence"/>
</dbReference>
<accession>A0A1H5I172</accession>
<protein>
    <submittedName>
        <fullName evidence="3">dGTPase</fullName>
    </submittedName>
</protein>
<evidence type="ECO:0000256" key="1">
    <source>
        <dbReference type="ARBA" id="ARBA00022801"/>
    </source>
</evidence>
<dbReference type="Gene3D" id="1.10.3550.10">
    <property type="entry name" value="eoxyguanosinetriphosphate triphosphohydrolase domain-like"/>
    <property type="match status" value="1"/>
</dbReference>
<dbReference type="Pfam" id="PF01966">
    <property type="entry name" value="HD"/>
    <property type="match status" value="1"/>
</dbReference>
<organism evidence="3 4">
    <name type="scientific">Salinimicrobium catena</name>
    <dbReference type="NCBI Taxonomy" id="390640"/>
    <lineage>
        <taxon>Bacteria</taxon>
        <taxon>Pseudomonadati</taxon>
        <taxon>Bacteroidota</taxon>
        <taxon>Flavobacteriia</taxon>
        <taxon>Flavobacteriales</taxon>
        <taxon>Flavobacteriaceae</taxon>
        <taxon>Salinimicrobium</taxon>
    </lineage>
</organism>